<organism evidence="1 2">
    <name type="scientific">Rhynchophorus ferrugineus</name>
    <name type="common">Red palm weevil</name>
    <name type="synonym">Curculio ferrugineus</name>
    <dbReference type="NCBI Taxonomy" id="354439"/>
    <lineage>
        <taxon>Eukaryota</taxon>
        <taxon>Metazoa</taxon>
        <taxon>Ecdysozoa</taxon>
        <taxon>Arthropoda</taxon>
        <taxon>Hexapoda</taxon>
        <taxon>Insecta</taxon>
        <taxon>Pterygota</taxon>
        <taxon>Neoptera</taxon>
        <taxon>Endopterygota</taxon>
        <taxon>Coleoptera</taxon>
        <taxon>Polyphaga</taxon>
        <taxon>Cucujiformia</taxon>
        <taxon>Curculionidae</taxon>
        <taxon>Dryophthorinae</taxon>
        <taxon>Rhynchophorus</taxon>
    </lineage>
</organism>
<keyword evidence="2" id="KW-1185">Reference proteome</keyword>
<gene>
    <name evidence="1" type="ORF">GWI33_018475</name>
</gene>
<sequence>MSWHLTTTHVATATRQCLSYRVSFIDTSGAFSTPLSTLPELSPHVRAIKCICPSIFSADIWSKFSANGRR</sequence>
<reference evidence="1" key="1">
    <citation type="submission" date="2020-08" db="EMBL/GenBank/DDBJ databases">
        <title>Genome sequencing and assembly of the red palm weevil Rhynchophorus ferrugineus.</title>
        <authorList>
            <person name="Dias G.B."/>
            <person name="Bergman C.M."/>
            <person name="Manee M."/>
        </authorList>
    </citation>
    <scope>NUCLEOTIDE SEQUENCE</scope>
    <source>
        <strain evidence="1">AA-2017</strain>
        <tissue evidence="1">Whole larva</tissue>
    </source>
</reference>
<dbReference type="Proteomes" id="UP000625711">
    <property type="component" value="Unassembled WGS sequence"/>
</dbReference>
<evidence type="ECO:0000313" key="2">
    <source>
        <dbReference type="Proteomes" id="UP000625711"/>
    </source>
</evidence>
<protein>
    <submittedName>
        <fullName evidence="1">Uncharacterized protein</fullName>
    </submittedName>
</protein>
<accession>A0A834HWA5</accession>
<proteinExistence type="predicted"/>
<dbReference type="AlphaFoldDB" id="A0A834HWA5"/>
<name>A0A834HWA5_RHYFE</name>
<evidence type="ECO:0000313" key="1">
    <source>
        <dbReference type="EMBL" id="KAF7268414.1"/>
    </source>
</evidence>
<comment type="caution">
    <text evidence="1">The sequence shown here is derived from an EMBL/GenBank/DDBJ whole genome shotgun (WGS) entry which is preliminary data.</text>
</comment>
<dbReference type="EMBL" id="JAACXV010014325">
    <property type="protein sequence ID" value="KAF7268414.1"/>
    <property type="molecule type" value="Genomic_DNA"/>
</dbReference>